<keyword evidence="4" id="KW-1185">Reference proteome</keyword>
<reference evidence="3 4" key="1">
    <citation type="submission" date="2014-02" db="EMBL/GenBank/DDBJ databases">
        <title>The genome sequence of Colletotrichum fioriniae PJ7.</title>
        <authorList>
            <person name="Baroncelli R."/>
            <person name="Thon M.R."/>
        </authorList>
    </citation>
    <scope>NUCLEOTIDE SEQUENCE [LARGE SCALE GENOMIC DNA]</scope>
    <source>
        <strain evidence="3 4">PJ7</strain>
    </source>
</reference>
<feature type="region of interest" description="Disordered" evidence="1">
    <location>
        <begin position="1"/>
        <end position="68"/>
    </location>
</feature>
<dbReference type="EMBL" id="JARH01000321">
    <property type="protein sequence ID" value="EXF82359.1"/>
    <property type="molecule type" value="Genomic_DNA"/>
</dbReference>
<evidence type="ECO:0000313" key="3">
    <source>
        <dbReference type="EMBL" id="EXF82359.1"/>
    </source>
</evidence>
<feature type="transmembrane region" description="Helical" evidence="2">
    <location>
        <begin position="99"/>
        <end position="123"/>
    </location>
</feature>
<keyword evidence="2" id="KW-1133">Transmembrane helix</keyword>
<keyword evidence="2" id="KW-0472">Membrane</keyword>
<sequence length="743" mass="81991">MQQYSHLNSLPRLAHRPDGQPVSPSSSRRISLASNSSYPLEPEAQQCLPEPDDAATTEELSSTTTGPCVSTDGTMKYNRIAEDDTDGAVPGVVLPNNRLGFFTIATDCAAVVLPLGLIVFIIIVWRLDGSESTESSRGDWRNIITVLATVFPILFASVVGRLTYEAARWKLETGTTLGSLEQFLGSRTVGATLLNLIQLRSFNIVGAALVLVWALSPLGTQSVLRMMSSQIAPDKKNTSITYFDTDAKSQAILWATWVGFSYSTSMASFRPMSTLYNTLISMPEGLKADAMDVWGNVKIPFLKRLDTDDWLDLDRDLSVNEYSSLAGIPLNSIGVGHTVFSLESSYISLDCSDVQTLKMDLGDDDLLKEEVFRDDLSAASLAVDTSYTRNAKLSNGTWHGYDYTRNATGLDSTWILALDRFIDRLWSMQPADYPTKPVVGPLRGRVEDMHRPLLFKDEQHIDAGPTTLLFQSIFPPQEFNPGCSAKSLCRVSQEYVESRVNCSRTTQTDKHGCTVVAQRRSQKQNASRDISQLSFPAVFDFVSRELPLSIGGSTAYKSEFSLYHLADPGLKQLRSDEYCIIENVTAKDMGVRLSQLLNTYLLISQLSFEIAEWDADKPTFGAKVSINAETSTPVVNFQISPLWLTLFLVASIVLLAAGISSVVLKHSTYGPEILGYASTVLRDSRFFDVPRDYRGLDGIDLSRKMKSERLRFGIIRDSKEGQPATGVGHQKSTSRVGKQLNSD</sequence>
<proteinExistence type="predicted"/>
<feature type="region of interest" description="Disordered" evidence="1">
    <location>
        <begin position="719"/>
        <end position="743"/>
    </location>
</feature>
<feature type="transmembrane region" description="Helical" evidence="2">
    <location>
        <begin position="642"/>
        <end position="664"/>
    </location>
</feature>
<organism evidence="3 4">
    <name type="scientific">Colletotrichum fioriniae PJ7</name>
    <dbReference type="NCBI Taxonomy" id="1445577"/>
    <lineage>
        <taxon>Eukaryota</taxon>
        <taxon>Fungi</taxon>
        <taxon>Dikarya</taxon>
        <taxon>Ascomycota</taxon>
        <taxon>Pezizomycotina</taxon>
        <taxon>Sordariomycetes</taxon>
        <taxon>Hypocreomycetidae</taxon>
        <taxon>Glomerellales</taxon>
        <taxon>Glomerellaceae</taxon>
        <taxon>Colletotrichum</taxon>
        <taxon>Colletotrichum acutatum species complex</taxon>
    </lineage>
</organism>
<keyword evidence="2" id="KW-0812">Transmembrane</keyword>
<dbReference type="KEGG" id="cfj:CFIO01_01819"/>
<dbReference type="HOGENOM" id="CLU_012207_1_0_1"/>
<feature type="compositionally biased region" description="Polar residues" evidence="1">
    <location>
        <begin position="730"/>
        <end position="743"/>
    </location>
</feature>
<dbReference type="AlphaFoldDB" id="A0A010RW25"/>
<dbReference type="OrthoDB" id="3692311at2759"/>
<protein>
    <submittedName>
        <fullName evidence="3">Uncharacterized protein</fullName>
    </submittedName>
</protein>
<dbReference type="eggNOG" id="ENOG502RZ6R">
    <property type="taxonomic scope" value="Eukaryota"/>
</dbReference>
<feature type="compositionally biased region" description="Low complexity" evidence="1">
    <location>
        <begin position="23"/>
        <end position="37"/>
    </location>
</feature>
<evidence type="ECO:0000256" key="1">
    <source>
        <dbReference type="SAM" id="MobiDB-lite"/>
    </source>
</evidence>
<evidence type="ECO:0000256" key="2">
    <source>
        <dbReference type="SAM" id="Phobius"/>
    </source>
</evidence>
<evidence type="ECO:0000313" key="4">
    <source>
        <dbReference type="Proteomes" id="UP000020467"/>
    </source>
</evidence>
<comment type="caution">
    <text evidence="3">The sequence shown here is derived from an EMBL/GenBank/DDBJ whole genome shotgun (WGS) entry which is preliminary data.</text>
</comment>
<name>A0A010RW25_9PEZI</name>
<accession>A0A010RW25</accession>
<gene>
    <name evidence="3" type="ORF">CFIO01_01819</name>
</gene>
<feature type="transmembrane region" description="Helical" evidence="2">
    <location>
        <begin position="143"/>
        <end position="164"/>
    </location>
</feature>
<dbReference type="Proteomes" id="UP000020467">
    <property type="component" value="Unassembled WGS sequence"/>
</dbReference>
<feature type="transmembrane region" description="Helical" evidence="2">
    <location>
        <begin position="202"/>
        <end position="220"/>
    </location>
</feature>